<dbReference type="AlphaFoldDB" id="A0AA35M5L7"/>
<evidence type="ECO:0000313" key="2">
    <source>
        <dbReference type="Proteomes" id="UP001160390"/>
    </source>
</evidence>
<name>A0AA35M5L7_9HYPO</name>
<dbReference type="Proteomes" id="UP001160390">
    <property type="component" value="Unassembled WGS sequence"/>
</dbReference>
<reference evidence="1" key="1">
    <citation type="submission" date="2023-01" db="EMBL/GenBank/DDBJ databases">
        <authorList>
            <person name="Piombo E."/>
        </authorList>
    </citation>
    <scope>NUCLEOTIDE SEQUENCE</scope>
</reference>
<proteinExistence type="predicted"/>
<gene>
    <name evidence="1" type="ORF">CCHLO57077_00019449</name>
</gene>
<comment type="caution">
    <text evidence="1">The sequence shown here is derived from an EMBL/GenBank/DDBJ whole genome shotgun (WGS) entry which is preliminary data.</text>
</comment>
<evidence type="ECO:0000313" key="1">
    <source>
        <dbReference type="EMBL" id="CAI6090529.1"/>
    </source>
</evidence>
<dbReference type="EMBL" id="CABFNP030001013">
    <property type="protein sequence ID" value="CAI6090529.1"/>
    <property type="molecule type" value="Genomic_DNA"/>
</dbReference>
<organism evidence="1 2">
    <name type="scientific">Clonostachys chloroleuca</name>
    <dbReference type="NCBI Taxonomy" id="1926264"/>
    <lineage>
        <taxon>Eukaryota</taxon>
        <taxon>Fungi</taxon>
        <taxon>Dikarya</taxon>
        <taxon>Ascomycota</taxon>
        <taxon>Pezizomycotina</taxon>
        <taxon>Sordariomycetes</taxon>
        <taxon>Hypocreomycetidae</taxon>
        <taxon>Hypocreales</taxon>
        <taxon>Bionectriaceae</taxon>
        <taxon>Clonostachys</taxon>
    </lineage>
</organism>
<accession>A0AA35M5L7</accession>
<keyword evidence="2" id="KW-1185">Reference proteome</keyword>
<sequence>MALSTQALIQPLAGTITSFADKTYQPRTYPPPPKVPAQGIPEFPIERLPKTAPATSTPYGDVWDLLWVGHRGMVMPPAGSPIPEGRVISLDESVPEMRHLFSLVSPFPFKDEYPDHTRIVHHAKDECLHPGLCDYPARRTGASPRDCS</sequence>
<protein>
    <submittedName>
        <fullName evidence="1">Uncharacterized protein</fullName>
    </submittedName>
</protein>